<dbReference type="Proteomes" id="UP001589813">
    <property type="component" value="Unassembled WGS sequence"/>
</dbReference>
<comment type="caution">
    <text evidence="1">The sequence shown here is derived from an EMBL/GenBank/DDBJ whole genome shotgun (WGS) entry which is preliminary data.</text>
</comment>
<dbReference type="NCBIfam" id="NF038336">
    <property type="entry name" value="YjiT_fam"/>
    <property type="match status" value="1"/>
</dbReference>
<dbReference type="EMBL" id="JBHLXP010000001">
    <property type="protein sequence ID" value="MFC0048552.1"/>
    <property type="molecule type" value="Genomic_DNA"/>
</dbReference>
<evidence type="ECO:0000313" key="2">
    <source>
        <dbReference type="Proteomes" id="UP001589813"/>
    </source>
</evidence>
<sequence length="1181" mass="134145">MAVVEQLKLWTASVLQSRQHVPFGSPLWAYKITDSELEDLQTVLQRLFSTTNTNLLFNKHLSVLSRPLVLYIATWLQRKTKSRPTWEPVTDSICLDYNTSSRALILDCIRAGLKEFGIKIHHTQNYRYLDTLYCHGGFPRADLLGISHSHLMGYFEDVLNNYATFVHSLTVDEIAESKLSSLPETLQQKSFSKLASSLISYLFELRDSFHLYETSDPLAFLDMKNPNWRNNLPFLVIDEEASRLINTLLKKTSKVVRRSQNPVRLKRYLRQNADEFNLFSEVHVNHTIHPEDLNKVLGVNSLPNFFELITITGDGHRSRAASFSYKTGAAPRWIVSEIVRPIVGALAAGELKYQLYSDGELIGSNTYRHGESFDDRAPWIFDADEQKFNYLGHGSFRDRLASVLVVSNCEPAKCSPSSQVRLLGKVSFCERSVYKISGHVKIPSTFGHFHIRTDASQLNLDCVNVKGKKLVDVISDKPVYIGKPNLVIDESKPGASLNKEEYFWVSTNGTRIPYFSNTVTSGTGAVVRVLEGEIVWVHECVYLHDEFLAELIHNGKGEFEVKFRGLENAHVGLVPGQSAILTAEPELIAGFKFCDIRLTDLLVDSVEFSISWSDTPDNTIRLRLPIALNAVSLLTKTGDVYRECDLGCLTADDLIDCTFKFQPDTSETRVKVDLLADDKVVMSVSQEMNLSASGTSKTLPARAVANLVRRLFRNGSTPEHVVRLSFFAKNEILENRIPLVYRFKYLPKIRGQFVYFPKTLLLIKHLDQLKLKLTPIWDLNRDTPDLEFLVEDGDFVKAKLPEIDEYGGWLLWGPGQTNFKPTLIEFDVPVVRKKIDNLGAFGQALKSALQCSQGITDFNEPLKQDSIQYAIKYLKQEGNKRTINFSSLDRILEKMENDIDHEGWSYLNDLIDLVEDIEPANFHALKRLLSRPSCLTLMLLRDTSRFHKVWELADYLPFEWTLIPISAWIKAIDKIKQKNAPLLELIKKTDPNLYAEVERGLFSNLTAKGPYFNTLVDIALVNFTPSKRIWVDTRDSKGTVSSVGNQFLIARSKLFKRHQNHLMSISQSKKRDLELIECLDSCWPVSSLPIDLRGFFMSMGAGEQSEVEKRAYKLTIELPVKVAFYNLDVFLQPLPTWAFHALSFSLSQLQQFDREWLQEAMSLATGAAYSAFCNSEFTVVG</sequence>
<dbReference type="RefSeq" id="WP_377242843.1">
    <property type="nucleotide sequence ID" value="NZ_JBHLXP010000001.1"/>
</dbReference>
<organism evidence="1 2">
    <name type="scientific">Rheinheimera tilapiae</name>
    <dbReference type="NCBI Taxonomy" id="875043"/>
    <lineage>
        <taxon>Bacteria</taxon>
        <taxon>Pseudomonadati</taxon>
        <taxon>Pseudomonadota</taxon>
        <taxon>Gammaproteobacteria</taxon>
        <taxon>Chromatiales</taxon>
        <taxon>Chromatiaceae</taxon>
        <taxon>Rheinheimera</taxon>
    </lineage>
</organism>
<accession>A0ABV6BCK7</accession>
<evidence type="ECO:0000313" key="1">
    <source>
        <dbReference type="EMBL" id="MFC0048552.1"/>
    </source>
</evidence>
<protein>
    <submittedName>
        <fullName evidence="1">STY4851/ECs_5259 family protein</fullName>
    </submittedName>
</protein>
<name>A0ABV6BCK7_9GAMM</name>
<reference evidence="1 2" key="1">
    <citation type="submission" date="2024-09" db="EMBL/GenBank/DDBJ databases">
        <authorList>
            <person name="Sun Q."/>
            <person name="Mori K."/>
        </authorList>
    </citation>
    <scope>NUCLEOTIDE SEQUENCE [LARGE SCALE GENOMIC DNA]</scope>
    <source>
        <strain evidence="1 2">KCTC 23315</strain>
    </source>
</reference>
<proteinExistence type="predicted"/>
<gene>
    <name evidence="1" type="ORF">ACFFJP_09650</name>
</gene>
<keyword evidence="2" id="KW-1185">Reference proteome</keyword>
<dbReference type="InterPro" id="IPR047879">
    <property type="entry name" value="YjiT"/>
</dbReference>